<feature type="region of interest" description="Disordered" evidence="1">
    <location>
        <begin position="350"/>
        <end position="433"/>
    </location>
</feature>
<proteinExistence type="predicted"/>
<evidence type="ECO:0000256" key="1">
    <source>
        <dbReference type="SAM" id="MobiDB-lite"/>
    </source>
</evidence>
<gene>
    <name evidence="3" type="ORF">GCM10009681_32370</name>
</gene>
<sequence length="433" mass="43605">MIAASFGACCVVMGILIIAPRGLTGPLAHDANVLADRYAGVLALLALTGAVVAGLVAALRGPLTPVQRLRMQAVHRAASTAAVGALALHIIIKVTSDEVAVGQVVAPTHALTWQSGHVVAVALGSVAAYLLLFVVVTGVARGWFAGTGRPVRWRILHSMAYACWFVSAWHGLTAGRHPATWVTVSYIVCGAACAAVVVVRLVERHRRRGRSLTSTGGVRMVGVPTTPARSGGAHAASGSFPTVRAGAGPAQAAPRSGAGFAAQAAPRSGAGFAPQAAPRSGAGFAAQAAPRSGAGFVVPAAPVSGPAFAGGPTSGTGLRSVSRIAPISAAAPRSGAGLMSGAQAARADLARAARTGEWSQVPPANRPVSAPASRSVPEPPPAAPVVPRQAPRAPQAATNIPAGAGRVSRRRRGRGHESGISDEAFWAYMKGKD</sequence>
<feature type="transmembrane region" description="Helical" evidence="2">
    <location>
        <begin position="184"/>
        <end position="202"/>
    </location>
</feature>
<evidence type="ECO:0000256" key="2">
    <source>
        <dbReference type="SAM" id="Phobius"/>
    </source>
</evidence>
<evidence type="ECO:0000313" key="4">
    <source>
        <dbReference type="Proteomes" id="UP001500655"/>
    </source>
</evidence>
<feature type="transmembrane region" description="Helical" evidence="2">
    <location>
        <begin position="118"/>
        <end position="143"/>
    </location>
</feature>
<dbReference type="Proteomes" id="UP001500655">
    <property type="component" value="Unassembled WGS sequence"/>
</dbReference>
<feature type="compositionally biased region" description="Low complexity" evidence="1">
    <location>
        <begin position="230"/>
        <end position="259"/>
    </location>
</feature>
<organism evidence="3 4">
    <name type="scientific">Luedemannella helvata</name>
    <dbReference type="NCBI Taxonomy" id="349315"/>
    <lineage>
        <taxon>Bacteria</taxon>
        <taxon>Bacillati</taxon>
        <taxon>Actinomycetota</taxon>
        <taxon>Actinomycetes</taxon>
        <taxon>Micromonosporales</taxon>
        <taxon>Micromonosporaceae</taxon>
        <taxon>Luedemannella</taxon>
    </lineage>
</organism>
<name>A0ABN2KKC5_9ACTN</name>
<accession>A0ABN2KKC5</accession>
<feature type="transmembrane region" description="Helical" evidence="2">
    <location>
        <begin position="155"/>
        <end position="172"/>
    </location>
</feature>
<evidence type="ECO:0000313" key="3">
    <source>
        <dbReference type="EMBL" id="GAA1758674.1"/>
    </source>
</evidence>
<dbReference type="EMBL" id="BAAALS010000014">
    <property type="protein sequence ID" value="GAA1758674.1"/>
    <property type="molecule type" value="Genomic_DNA"/>
</dbReference>
<feature type="compositionally biased region" description="Low complexity" evidence="1">
    <location>
        <begin position="366"/>
        <end position="376"/>
    </location>
</feature>
<keyword evidence="2" id="KW-1133">Transmembrane helix</keyword>
<keyword evidence="2" id="KW-0472">Membrane</keyword>
<feature type="transmembrane region" description="Helical" evidence="2">
    <location>
        <begin position="73"/>
        <end position="92"/>
    </location>
</feature>
<protein>
    <recommendedName>
        <fullName evidence="5">Ferric oxidoreductase domain-containing protein</fullName>
    </recommendedName>
</protein>
<keyword evidence="4" id="KW-1185">Reference proteome</keyword>
<comment type="caution">
    <text evidence="3">The sequence shown here is derived from an EMBL/GenBank/DDBJ whole genome shotgun (WGS) entry which is preliminary data.</text>
</comment>
<evidence type="ECO:0008006" key="5">
    <source>
        <dbReference type="Google" id="ProtNLM"/>
    </source>
</evidence>
<feature type="region of interest" description="Disordered" evidence="1">
    <location>
        <begin position="213"/>
        <end position="260"/>
    </location>
</feature>
<feature type="transmembrane region" description="Helical" evidence="2">
    <location>
        <begin position="38"/>
        <end position="61"/>
    </location>
</feature>
<reference evidence="3 4" key="1">
    <citation type="journal article" date="2019" name="Int. J. Syst. Evol. Microbiol.">
        <title>The Global Catalogue of Microorganisms (GCM) 10K type strain sequencing project: providing services to taxonomists for standard genome sequencing and annotation.</title>
        <authorList>
            <consortium name="The Broad Institute Genomics Platform"/>
            <consortium name="The Broad Institute Genome Sequencing Center for Infectious Disease"/>
            <person name="Wu L."/>
            <person name="Ma J."/>
        </authorList>
    </citation>
    <scope>NUCLEOTIDE SEQUENCE [LARGE SCALE GENOMIC DNA]</scope>
    <source>
        <strain evidence="3 4">JCM 13249</strain>
    </source>
</reference>
<feature type="compositionally biased region" description="Low complexity" evidence="1">
    <location>
        <begin position="385"/>
        <end position="397"/>
    </location>
</feature>
<keyword evidence="2" id="KW-0812">Transmembrane</keyword>